<sequence length="24" mass="2606">MVYVCVCMCVCVACGQCQGCERAF</sequence>
<organism evidence="1">
    <name type="scientific">Anguilla anguilla</name>
    <name type="common">European freshwater eel</name>
    <name type="synonym">Muraena anguilla</name>
    <dbReference type="NCBI Taxonomy" id="7936"/>
    <lineage>
        <taxon>Eukaryota</taxon>
        <taxon>Metazoa</taxon>
        <taxon>Chordata</taxon>
        <taxon>Craniata</taxon>
        <taxon>Vertebrata</taxon>
        <taxon>Euteleostomi</taxon>
        <taxon>Actinopterygii</taxon>
        <taxon>Neopterygii</taxon>
        <taxon>Teleostei</taxon>
        <taxon>Anguilliformes</taxon>
        <taxon>Anguillidae</taxon>
        <taxon>Anguilla</taxon>
    </lineage>
</organism>
<name>A0A0E9RU15_ANGAN</name>
<protein>
    <submittedName>
        <fullName evidence="1">Uncharacterized protein</fullName>
    </submittedName>
</protein>
<accession>A0A0E9RU15</accession>
<dbReference type="AlphaFoldDB" id="A0A0E9RU15"/>
<evidence type="ECO:0000313" key="1">
    <source>
        <dbReference type="EMBL" id="JAH31950.1"/>
    </source>
</evidence>
<reference evidence="1" key="2">
    <citation type="journal article" date="2015" name="Fish Shellfish Immunol.">
        <title>Early steps in the European eel (Anguilla anguilla)-Vibrio vulnificus interaction in the gills: Role of the RtxA13 toxin.</title>
        <authorList>
            <person name="Callol A."/>
            <person name="Pajuelo D."/>
            <person name="Ebbesson L."/>
            <person name="Teles M."/>
            <person name="MacKenzie S."/>
            <person name="Amaro C."/>
        </authorList>
    </citation>
    <scope>NUCLEOTIDE SEQUENCE</scope>
</reference>
<dbReference type="EMBL" id="GBXM01076627">
    <property type="protein sequence ID" value="JAH31950.1"/>
    <property type="molecule type" value="Transcribed_RNA"/>
</dbReference>
<reference evidence="1" key="1">
    <citation type="submission" date="2014-11" db="EMBL/GenBank/DDBJ databases">
        <authorList>
            <person name="Amaro Gonzalez C."/>
        </authorList>
    </citation>
    <scope>NUCLEOTIDE SEQUENCE</scope>
</reference>
<proteinExistence type="predicted"/>